<dbReference type="EMBL" id="LAZR01034210">
    <property type="protein sequence ID" value="KKL45937.1"/>
    <property type="molecule type" value="Genomic_DNA"/>
</dbReference>
<comment type="caution">
    <text evidence="1">The sequence shown here is derived from an EMBL/GenBank/DDBJ whole genome shotgun (WGS) entry which is preliminary data.</text>
</comment>
<reference evidence="1" key="1">
    <citation type="journal article" date="2015" name="Nature">
        <title>Complex archaea that bridge the gap between prokaryotes and eukaryotes.</title>
        <authorList>
            <person name="Spang A."/>
            <person name="Saw J.H."/>
            <person name="Jorgensen S.L."/>
            <person name="Zaremba-Niedzwiedzka K."/>
            <person name="Martijn J."/>
            <person name="Lind A.E."/>
            <person name="van Eijk R."/>
            <person name="Schleper C."/>
            <person name="Guy L."/>
            <person name="Ettema T.J."/>
        </authorList>
    </citation>
    <scope>NUCLEOTIDE SEQUENCE</scope>
</reference>
<dbReference type="SUPFAM" id="SSF51161">
    <property type="entry name" value="Trimeric LpxA-like enzymes"/>
    <property type="match status" value="1"/>
</dbReference>
<accession>A0A0F9F4C6</accession>
<proteinExistence type="predicted"/>
<gene>
    <name evidence="1" type="ORF">LCGC14_2350610</name>
</gene>
<evidence type="ECO:0008006" key="2">
    <source>
        <dbReference type="Google" id="ProtNLM"/>
    </source>
</evidence>
<evidence type="ECO:0000313" key="1">
    <source>
        <dbReference type="EMBL" id="KKL45937.1"/>
    </source>
</evidence>
<sequence length="175" mass="19511">VVAFEEIETEFSPKQYDMFIPLSYRNVNKARAEKYYQAKSKGYKLISYICSKAITWPDIDIGDNCFIFENNVIQPFVKIGNNVILWSGNHIGHHSTIKDHCFITSHVVISGNVTIGDRCFIGVNATIRDNIQIASQCVIGAGAIITKNTQEKGIYYGSGANILKKTGTSEELNKI</sequence>
<name>A0A0F9F4C6_9ZZZZ</name>
<dbReference type="PANTHER" id="PTHR43300:SF4">
    <property type="entry name" value="ACYL-[ACYL-CARRIER-PROTEIN]--UDP-N-ACETYLGLUCOSAMINE O-ACYLTRANSFERASE"/>
    <property type="match status" value="1"/>
</dbReference>
<dbReference type="NCBIfam" id="TIGR03570">
    <property type="entry name" value="NeuD_NnaD"/>
    <property type="match status" value="1"/>
</dbReference>
<dbReference type="AlphaFoldDB" id="A0A0F9F4C6"/>
<dbReference type="Pfam" id="PF00132">
    <property type="entry name" value="Hexapep"/>
    <property type="match status" value="1"/>
</dbReference>
<organism evidence="1">
    <name type="scientific">marine sediment metagenome</name>
    <dbReference type="NCBI Taxonomy" id="412755"/>
    <lineage>
        <taxon>unclassified sequences</taxon>
        <taxon>metagenomes</taxon>
        <taxon>ecological metagenomes</taxon>
    </lineage>
</organism>
<dbReference type="PANTHER" id="PTHR43300">
    <property type="entry name" value="ACETYLTRANSFERASE"/>
    <property type="match status" value="1"/>
</dbReference>
<dbReference type="CDD" id="cd03360">
    <property type="entry name" value="LbH_AT_putative"/>
    <property type="match status" value="1"/>
</dbReference>
<dbReference type="InterPro" id="IPR001451">
    <property type="entry name" value="Hexapep"/>
</dbReference>
<dbReference type="Pfam" id="PF14602">
    <property type="entry name" value="Hexapep_2"/>
    <property type="match status" value="1"/>
</dbReference>
<dbReference type="Gene3D" id="2.160.10.10">
    <property type="entry name" value="Hexapeptide repeat proteins"/>
    <property type="match status" value="1"/>
</dbReference>
<protein>
    <recommendedName>
        <fullName evidence="2">PglD N-terminal domain-containing protein</fullName>
    </recommendedName>
</protein>
<dbReference type="InterPro" id="IPR020019">
    <property type="entry name" value="AcTrfase_PglD-like"/>
</dbReference>
<dbReference type="InterPro" id="IPR050179">
    <property type="entry name" value="Trans_hexapeptide_repeat"/>
</dbReference>
<dbReference type="InterPro" id="IPR011004">
    <property type="entry name" value="Trimer_LpxA-like_sf"/>
</dbReference>
<feature type="non-terminal residue" evidence="1">
    <location>
        <position position="1"/>
    </location>
</feature>